<feature type="transmembrane region" description="Helical" evidence="1">
    <location>
        <begin position="77"/>
        <end position="98"/>
    </location>
</feature>
<keyword evidence="4" id="KW-1185">Reference proteome</keyword>
<sequence>MELTTGRMTQTPNIPPVIESDEREYRDSGVPSTVAIAGHPLHPLLVTFPIAFLTGVLGTDVGYWLTGDVFWARASFWLLGAGIVSGLVAAATGMMDFVKIDRVREHQAGWVHMVGNVAALSLSLVSFILRWGNQTGAVLPTGLILSLFVATLIGITGWYGAELVYRHKVAVIGYGPKHRP</sequence>
<dbReference type="Pfam" id="PF09990">
    <property type="entry name" value="DUF2231"/>
    <property type="match status" value="1"/>
</dbReference>
<dbReference type="RefSeq" id="WP_242033523.1">
    <property type="nucleotide sequence ID" value="NZ_JAMPLM010000015.1"/>
</dbReference>
<feature type="transmembrane region" description="Helical" evidence="1">
    <location>
        <begin position="44"/>
        <end position="65"/>
    </location>
</feature>
<gene>
    <name evidence="3" type="ORF">NDI38_16910</name>
</gene>
<evidence type="ECO:0000256" key="1">
    <source>
        <dbReference type="SAM" id="Phobius"/>
    </source>
</evidence>
<dbReference type="PIRSF" id="PIRSF029509">
    <property type="entry name" value="UCP029509"/>
    <property type="match status" value="1"/>
</dbReference>
<comment type="caution">
    <text evidence="3">The sequence shown here is derived from an EMBL/GenBank/DDBJ whole genome shotgun (WGS) entry which is preliminary data.</text>
</comment>
<accession>A0ABV0KP32</accession>
<keyword evidence="1" id="KW-0812">Transmembrane</keyword>
<keyword evidence="1" id="KW-1133">Transmembrane helix</keyword>
<evidence type="ECO:0000313" key="3">
    <source>
        <dbReference type="EMBL" id="MEP1060120.1"/>
    </source>
</evidence>
<organism evidence="3 4">
    <name type="scientific">Stenomitos frigidus AS-A4</name>
    <dbReference type="NCBI Taxonomy" id="2933935"/>
    <lineage>
        <taxon>Bacteria</taxon>
        <taxon>Bacillati</taxon>
        <taxon>Cyanobacteriota</taxon>
        <taxon>Cyanophyceae</taxon>
        <taxon>Leptolyngbyales</taxon>
        <taxon>Leptolyngbyaceae</taxon>
        <taxon>Stenomitos</taxon>
    </lineage>
</organism>
<keyword evidence="1" id="KW-0472">Membrane</keyword>
<feature type="transmembrane region" description="Helical" evidence="1">
    <location>
        <begin position="110"/>
        <end position="131"/>
    </location>
</feature>
<dbReference type="InterPro" id="IPR016923">
    <property type="entry name" value="UCP029509"/>
</dbReference>
<reference evidence="3 4" key="1">
    <citation type="submission" date="2022-04" db="EMBL/GenBank/DDBJ databases">
        <title>Positive selection, recombination, and allopatry shape intraspecific diversity of widespread and dominant cyanobacteria.</title>
        <authorList>
            <person name="Wei J."/>
            <person name="Shu W."/>
            <person name="Hu C."/>
        </authorList>
    </citation>
    <scope>NUCLEOTIDE SEQUENCE [LARGE SCALE GENOMIC DNA]</scope>
    <source>
        <strain evidence="3 4">AS-A4</strain>
    </source>
</reference>
<feature type="domain" description="DUF2231" evidence="2">
    <location>
        <begin position="38"/>
        <end position="171"/>
    </location>
</feature>
<proteinExistence type="predicted"/>
<dbReference type="EMBL" id="JAMPLM010000015">
    <property type="protein sequence ID" value="MEP1060120.1"/>
    <property type="molecule type" value="Genomic_DNA"/>
</dbReference>
<name>A0ABV0KP32_9CYAN</name>
<dbReference type="Proteomes" id="UP001476950">
    <property type="component" value="Unassembled WGS sequence"/>
</dbReference>
<dbReference type="InterPro" id="IPR019251">
    <property type="entry name" value="DUF2231_TM"/>
</dbReference>
<evidence type="ECO:0000313" key="4">
    <source>
        <dbReference type="Proteomes" id="UP001476950"/>
    </source>
</evidence>
<feature type="transmembrane region" description="Helical" evidence="1">
    <location>
        <begin position="137"/>
        <end position="159"/>
    </location>
</feature>
<protein>
    <submittedName>
        <fullName evidence="3">DUF2231 domain-containing protein</fullName>
    </submittedName>
</protein>
<evidence type="ECO:0000259" key="2">
    <source>
        <dbReference type="Pfam" id="PF09990"/>
    </source>
</evidence>